<proteinExistence type="predicted"/>
<dbReference type="PANTHER" id="PTHR43102:SF2">
    <property type="entry name" value="GAF DOMAIN-CONTAINING PROTEIN"/>
    <property type="match status" value="1"/>
</dbReference>
<evidence type="ECO:0000313" key="2">
    <source>
        <dbReference type="Proteomes" id="UP000190162"/>
    </source>
</evidence>
<dbReference type="Proteomes" id="UP000190162">
    <property type="component" value="Unassembled WGS sequence"/>
</dbReference>
<organism evidence="1 2">
    <name type="scientific">Enterovibrio nigricans DSM 22720</name>
    <dbReference type="NCBI Taxonomy" id="1121868"/>
    <lineage>
        <taxon>Bacteria</taxon>
        <taxon>Pseudomonadati</taxon>
        <taxon>Pseudomonadota</taxon>
        <taxon>Gammaproteobacteria</taxon>
        <taxon>Vibrionales</taxon>
        <taxon>Vibrionaceae</taxon>
        <taxon>Enterovibrio</taxon>
    </lineage>
</organism>
<protein>
    <recommendedName>
        <fullName evidence="3">GAF domain-containing protein</fullName>
    </recommendedName>
</protein>
<name>A0A1T4VLV1_9GAMM</name>
<sequence length="93" mass="10805">MKSPTPPSNEALRLDALRHLNILDTSKEERFDRLTRLAQQMFATKFALISFIDTNRQWVKSCSGDEWSETIPRDLSFCGHTIFNGLCCLNRWN</sequence>
<reference evidence="2" key="1">
    <citation type="submission" date="2017-02" db="EMBL/GenBank/DDBJ databases">
        <authorList>
            <person name="Varghese N."/>
            <person name="Submissions S."/>
        </authorList>
    </citation>
    <scope>NUCLEOTIDE SEQUENCE [LARGE SCALE GENOMIC DNA]</scope>
    <source>
        <strain evidence="2">DSM 22720</strain>
    </source>
</reference>
<evidence type="ECO:0000313" key="1">
    <source>
        <dbReference type="EMBL" id="SKA65848.1"/>
    </source>
</evidence>
<gene>
    <name evidence="1" type="ORF">SAMN02745132_04007</name>
</gene>
<evidence type="ECO:0008006" key="3">
    <source>
        <dbReference type="Google" id="ProtNLM"/>
    </source>
</evidence>
<dbReference type="SUPFAM" id="SSF55781">
    <property type="entry name" value="GAF domain-like"/>
    <property type="match status" value="1"/>
</dbReference>
<dbReference type="AlphaFoldDB" id="A0A1T4VLV1"/>
<accession>A0A1T4VLV1</accession>
<dbReference type="EMBL" id="FUXU01000082">
    <property type="protein sequence ID" value="SKA65848.1"/>
    <property type="molecule type" value="Genomic_DNA"/>
</dbReference>
<dbReference type="PANTHER" id="PTHR43102">
    <property type="entry name" value="SLR1143 PROTEIN"/>
    <property type="match status" value="1"/>
</dbReference>
<keyword evidence="2" id="KW-1185">Reference proteome</keyword>